<keyword evidence="5" id="KW-1185">Reference proteome</keyword>
<dbReference type="SUPFAM" id="SSF46689">
    <property type="entry name" value="Homeodomain-like"/>
    <property type="match status" value="1"/>
</dbReference>
<evidence type="ECO:0000313" key="5">
    <source>
        <dbReference type="Proteomes" id="UP001052739"/>
    </source>
</evidence>
<dbReference type="RefSeq" id="WP_051842482.1">
    <property type="nucleotide sequence ID" value="NZ_BNBS01000045.1"/>
</dbReference>
<organism evidence="4 5">
    <name type="scientific">Streptomyces hydrogenans</name>
    <dbReference type="NCBI Taxonomy" id="1873719"/>
    <lineage>
        <taxon>Bacteria</taxon>
        <taxon>Bacillati</taxon>
        <taxon>Actinomycetota</taxon>
        <taxon>Actinomycetes</taxon>
        <taxon>Kitasatosporales</taxon>
        <taxon>Streptomycetaceae</taxon>
        <taxon>Streptomyces</taxon>
    </lineage>
</organism>
<dbReference type="InterPro" id="IPR018060">
    <property type="entry name" value="HTH_AraC"/>
</dbReference>
<proteinExistence type="predicted"/>
<keyword evidence="1" id="KW-0805">Transcription regulation</keyword>
<protein>
    <recommendedName>
        <fullName evidence="3">HTH araC/xylS-type domain-containing protein</fullName>
    </recommendedName>
</protein>
<feature type="domain" description="HTH araC/xylS-type" evidence="3">
    <location>
        <begin position="23"/>
        <end position="80"/>
    </location>
</feature>
<evidence type="ECO:0000256" key="1">
    <source>
        <dbReference type="ARBA" id="ARBA00023015"/>
    </source>
</evidence>
<reference evidence="4" key="1">
    <citation type="submission" date="2024-05" db="EMBL/GenBank/DDBJ databases">
        <title>Whole genome shotgun sequence of Streptomyces hydrogenans NBRC 13475.</title>
        <authorList>
            <person name="Komaki H."/>
            <person name="Tamura T."/>
        </authorList>
    </citation>
    <scope>NUCLEOTIDE SEQUENCE</scope>
    <source>
        <strain evidence="4">NBRC 13475</strain>
    </source>
</reference>
<dbReference type="PROSITE" id="PS01124">
    <property type="entry name" value="HTH_ARAC_FAMILY_2"/>
    <property type="match status" value="1"/>
</dbReference>
<dbReference type="Proteomes" id="UP001052739">
    <property type="component" value="Unassembled WGS sequence"/>
</dbReference>
<name>A0ABQ3PFW2_9ACTN</name>
<keyword evidence="2" id="KW-0804">Transcription</keyword>
<evidence type="ECO:0000313" key="4">
    <source>
        <dbReference type="EMBL" id="GHI23914.1"/>
    </source>
</evidence>
<dbReference type="InterPro" id="IPR009057">
    <property type="entry name" value="Homeodomain-like_sf"/>
</dbReference>
<sequence>MCQPAWAEARTRTVRLQELRELRRIRDRIDREYTRPLDVPGLAREAGLTAETLHRTFTRAYETTPYAFVTALRATRGETP</sequence>
<comment type="caution">
    <text evidence="4">The sequence shown here is derived from an EMBL/GenBank/DDBJ whole genome shotgun (WGS) entry which is preliminary data.</text>
</comment>
<accession>A0ABQ3PFW2</accession>
<dbReference type="Gene3D" id="1.10.10.60">
    <property type="entry name" value="Homeodomain-like"/>
    <property type="match status" value="1"/>
</dbReference>
<evidence type="ECO:0000256" key="2">
    <source>
        <dbReference type="ARBA" id="ARBA00023163"/>
    </source>
</evidence>
<dbReference type="EMBL" id="BNDW01000040">
    <property type="protein sequence ID" value="GHI23914.1"/>
    <property type="molecule type" value="Genomic_DNA"/>
</dbReference>
<evidence type="ECO:0000259" key="3">
    <source>
        <dbReference type="PROSITE" id="PS01124"/>
    </source>
</evidence>
<gene>
    <name evidence="4" type="ORF">Shyd_52850</name>
</gene>